<comment type="caution">
    <text evidence="2">The sequence shown here is derived from an EMBL/GenBank/DDBJ whole genome shotgun (WGS) entry which is preliminary data.</text>
</comment>
<keyword evidence="3" id="KW-1185">Reference proteome</keyword>
<evidence type="ECO:0000313" key="2">
    <source>
        <dbReference type="EMBL" id="OAE21256.1"/>
    </source>
</evidence>
<feature type="region of interest" description="Disordered" evidence="1">
    <location>
        <begin position="1"/>
        <end position="34"/>
    </location>
</feature>
<evidence type="ECO:0000313" key="3">
    <source>
        <dbReference type="Proteomes" id="UP000077202"/>
    </source>
</evidence>
<dbReference type="EMBL" id="LVLJ01003489">
    <property type="protein sequence ID" value="OAE21256.1"/>
    <property type="molecule type" value="Genomic_DNA"/>
</dbReference>
<reference evidence="2" key="1">
    <citation type="submission" date="2016-03" db="EMBL/GenBank/DDBJ databases">
        <title>Mechanisms controlling the formation of the plant cell surface in tip-growing cells are functionally conserved among land plants.</title>
        <authorList>
            <person name="Honkanen S."/>
            <person name="Jones V.A."/>
            <person name="Morieri G."/>
            <person name="Champion C."/>
            <person name="Hetherington A.J."/>
            <person name="Kelly S."/>
            <person name="Saint-Marcoux D."/>
            <person name="Proust H."/>
            <person name="Prescott H."/>
            <person name="Dolan L."/>
        </authorList>
    </citation>
    <scope>NUCLEOTIDE SEQUENCE [LARGE SCALE GENOMIC DNA]</scope>
    <source>
        <tissue evidence="2">Whole gametophyte</tissue>
    </source>
</reference>
<sequence length="155" mass="17533">MREENSELHIHDVESRRTTRDHRQHVSSPGEEKDEVVLNSSISILCRRGVRGRWHRGTFQAATGSIFGNGLGFRNHRRLEIGLDGVAGAQDVQVDKVRQVDRIVKRNRMTGVTLFVTPWISGYRGVRLLLLSVGEELLSIVGGCRFRALERSCSR</sequence>
<evidence type="ECO:0000256" key="1">
    <source>
        <dbReference type="SAM" id="MobiDB-lite"/>
    </source>
</evidence>
<name>A0A176VN89_MARPO</name>
<dbReference type="AlphaFoldDB" id="A0A176VN89"/>
<proteinExistence type="predicted"/>
<accession>A0A176VN89</accession>
<gene>
    <name evidence="2" type="ORF">AXG93_1817s1000</name>
</gene>
<organism evidence="2 3">
    <name type="scientific">Marchantia polymorpha subsp. ruderalis</name>
    <dbReference type="NCBI Taxonomy" id="1480154"/>
    <lineage>
        <taxon>Eukaryota</taxon>
        <taxon>Viridiplantae</taxon>
        <taxon>Streptophyta</taxon>
        <taxon>Embryophyta</taxon>
        <taxon>Marchantiophyta</taxon>
        <taxon>Marchantiopsida</taxon>
        <taxon>Marchantiidae</taxon>
        <taxon>Marchantiales</taxon>
        <taxon>Marchantiaceae</taxon>
        <taxon>Marchantia</taxon>
    </lineage>
</organism>
<feature type="compositionally biased region" description="Basic and acidic residues" evidence="1">
    <location>
        <begin position="1"/>
        <end position="18"/>
    </location>
</feature>
<protein>
    <submittedName>
        <fullName evidence="2">Uncharacterized protein</fullName>
    </submittedName>
</protein>
<dbReference type="Proteomes" id="UP000077202">
    <property type="component" value="Unassembled WGS sequence"/>
</dbReference>